<evidence type="ECO:0000313" key="3">
    <source>
        <dbReference type="Proteomes" id="UP000007844"/>
    </source>
</evidence>
<dbReference type="KEGG" id="daf:Desaf_2179"/>
<sequence length="213" mass="23226">MQLNEMTDLFRQKAELVSAKVSEVASLKEAYEYTVDLCEKKEACQLLVSGCEENLSPKAEALCETKPTARIIAAPGMRKNNFSEFKKLADERGIMLIDSGLRNHLGGIDIGFTIADYAVAETGSVVLDSSSEDLRLATMVSEIHVAVVRKSTLRATTNALEAELKALMVKDGKAPSYLAFVTGASRTADIERVLALGVHGPLELHVLLWEDKK</sequence>
<dbReference type="Gene3D" id="3.40.50.10420">
    <property type="entry name" value="NagB/RpiA/CoA transferase-like"/>
    <property type="match status" value="1"/>
</dbReference>
<organism evidence="2 3">
    <name type="scientific">Desulfocurvibacter africanus subsp. africanus str. Walvis Bay</name>
    <dbReference type="NCBI Taxonomy" id="690850"/>
    <lineage>
        <taxon>Bacteria</taxon>
        <taxon>Pseudomonadati</taxon>
        <taxon>Thermodesulfobacteriota</taxon>
        <taxon>Desulfovibrionia</taxon>
        <taxon>Desulfovibrionales</taxon>
        <taxon>Desulfovibrionaceae</taxon>
        <taxon>Desulfocurvibacter</taxon>
    </lineage>
</organism>
<dbReference type="InterPro" id="IPR003741">
    <property type="entry name" value="LUD_dom"/>
</dbReference>
<dbReference type="InterPro" id="IPR024185">
    <property type="entry name" value="FTHF_cligase-like_sf"/>
</dbReference>
<evidence type="ECO:0000313" key="2">
    <source>
        <dbReference type="EMBL" id="EGJ50507.1"/>
    </source>
</evidence>
<reference evidence="2 3" key="1">
    <citation type="journal article" date="2011" name="J. Bacteriol.">
        <title>Genome sequence of the mercury-methylating and pleomorphic Desulfovibrio africanus Strain Walvis Bay.</title>
        <authorList>
            <person name="Brown S.D."/>
            <person name="Wall J.D."/>
            <person name="Kucken A.M."/>
            <person name="Gilmour C.C."/>
            <person name="Podar M."/>
            <person name="Brandt C.C."/>
            <person name="Teshima H."/>
            <person name="Detter J.C."/>
            <person name="Han C.S."/>
            <person name="Land M.L."/>
            <person name="Lucas S."/>
            <person name="Han J."/>
            <person name="Pennacchio L."/>
            <person name="Nolan M."/>
            <person name="Pitluck S."/>
            <person name="Woyke T."/>
            <person name="Goodwin L."/>
            <person name="Palumbo A.V."/>
            <person name="Elias D.A."/>
        </authorList>
    </citation>
    <scope>NUCLEOTIDE SEQUENCE [LARGE SCALE GENOMIC DNA]</scope>
    <source>
        <strain evidence="2 3">Walvis Bay</strain>
    </source>
</reference>
<feature type="domain" description="LUD" evidence="1">
    <location>
        <begin position="9"/>
        <end position="208"/>
    </location>
</feature>
<dbReference type="HOGENOM" id="CLU_090664_1_3_7"/>
<protein>
    <submittedName>
        <fullName evidence="2">Lactate utilization protein B/C</fullName>
    </submittedName>
</protein>
<dbReference type="PANTHER" id="PTHR43682:SF1">
    <property type="entry name" value="LACTATE UTILIZATION PROTEIN C"/>
    <property type="match status" value="1"/>
</dbReference>
<dbReference type="Pfam" id="PF02589">
    <property type="entry name" value="LUD_dom"/>
    <property type="match status" value="1"/>
</dbReference>
<dbReference type="Proteomes" id="UP000007844">
    <property type="component" value="Chromosome"/>
</dbReference>
<dbReference type="EMBL" id="CP003221">
    <property type="protein sequence ID" value="EGJ50507.1"/>
    <property type="molecule type" value="Genomic_DNA"/>
</dbReference>
<accession>F3YWL4</accession>
<dbReference type="RefSeq" id="WP_014260248.1">
    <property type="nucleotide sequence ID" value="NC_016629.1"/>
</dbReference>
<keyword evidence="3" id="KW-1185">Reference proteome</keyword>
<proteinExistence type="predicted"/>
<gene>
    <name evidence="2" type="ORF">Desaf_2179</name>
</gene>
<dbReference type="SUPFAM" id="SSF100950">
    <property type="entry name" value="NagB/RpiA/CoA transferase-like"/>
    <property type="match status" value="1"/>
</dbReference>
<dbReference type="PANTHER" id="PTHR43682">
    <property type="entry name" value="LACTATE UTILIZATION PROTEIN C"/>
    <property type="match status" value="1"/>
</dbReference>
<dbReference type="STRING" id="690850.Desaf_2179"/>
<dbReference type="eggNOG" id="COG1556">
    <property type="taxonomic scope" value="Bacteria"/>
</dbReference>
<name>F3YWL4_DESAF</name>
<dbReference type="InterPro" id="IPR037171">
    <property type="entry name" value="NagB/RpiA_transferase-like"/>
</dbReference>
<dbReference type="AlphaFoldDB" id="F3YWL4"/>
<evidence type="ECO:0000259" key="1">
    <source>
        <dbReference type="Pfam" id="PF02589"/>
    </source>
</evidence>